<dbReference type="EMBL" id="OW240914">
    <property type="protein sequence ID" value="CAH2278191.1"/>
    <property type="molecule type" value="Genomic_DNA"/>
</dbReference>
<evidence type="ECO:0000313" key="3">
    <source>
        <dbReference type="Proteomes" id="UP001295444"/>
    </source>
</evidence>
<protein>
    <submittedName>
        <fullName evidence="2">Uncharacterized protein</fullName>
    </submittedName>
</protein>
<reference evidence="2" key="1">
    <citation type="submission" date="2022-03" db="EMBL/GenBank/DDBJ databases">
        <authorList>
            <person name="Alioto T."/>
            <person name="Alioto T."/>
            <person name="Gomez Garrido J."/>
        </authorList>
    </citation>
    <scope>NUCLEOTIDE SEQUENCE</scope>
</reference>
<dbReference type="AlphaFoldDB" id="A0AAD1RVI6"/>
<feature type="compositionally biased region" description="Polar residues" evidence="1">
    <location>
        <begin position="1"/>
        <end position="23"/>
    </location>
</feature>
<evidence type="ECO:0000256" key="1">
    <source>
        <dbReference type="SAM" id="MobiDB-lite"/>
    </source>
</evidence>
<evidence type="ECO:0000313" key="2">
    <source>
        <dbReference type="EMBL" id="CAH2278191.1"/>
    </source>
</evidence>
<feature type="region of interest" description="Disordered" evidence="1">
    <location>
        <begin position="1"/>
        <end position="37"/>
    </location>
</feature>
<gene>
    <name evidence="2" type="ORF">PECUL_23A000981</name>
</gene>
<keyword evidence="3" id="KW-1185">Reference proteome</keyword>
<proteinExistence type="predicted"/>
<name>A0AAD1RVI6_PELCU</name>
<feature type="region of interest" description="Disordered" evidence="1">
    <location>
        <begin position="51"/>
        <end position="98"/>
    </location>
</feature>
<accession>A0AAD1RVI6</accession>
<sequence length="116" mass="12982">MPTTKPDQPHTKTPSLTRTASTHRQGDLHPTLSPSMDLKVNQTHASLTLAPLNIRYSKQQRTRETTPQAPNTCRPRMKDHGTPPTSLGQLTKDDTTKGLRDIMSLSSGKLYNQMYQ</sequence>
<dbReference type="Proteomes" id="UP001295444">
    <property type="component" value="Chromosome 03"/>
</dbReference>
<organism evidence="2 3">
    <name type="scientific">Pelobates cultripes</name>
    <name type="common">Western spadefoot toad</name>
    <dbReference type="NCBI Taxonomy" id="61616"/>
    <lineage>
        <taxon>Eukaryota</taxon>
        <taxon>Metazoa</taxon>
        <taxon>Chordata</taxon>
        <taxon>Craniata</taxon>
        <taxon>Vertebrata</taxon>
        <taxon>Euteleostomi</taxon>
        <taxon>Amphibia</taxon>
        <taxon>Batrachia</taxon>
        <taxon>Anura</taxon>
        <taxon>Pelobatoidea</taxon>
        <taxon>Pelobatidae</taxon>
        <taxon>Pelobates</taxon>
    </lineage>
</organism>